<sequence>MSDNEASGPSADTEYAAITSTAQPPHQERITMGRRSPATTILLRECIGLALAMVAFPYSAWITTLTIADFLLHLTHPEDLRFELHTFLAALDCLTWWAGVGGLRLAGWRPTWPVVVGLALIAISTIKMITVGVIGHYA</sequence>
<feature type="transmembrane region" description="Helical" evidence="1">
    <location>
        <begin position="84"/>
        <end position="106"/>
    </location>
</feature>
<protein>
    <submittedName>
        <fullName evidence="2">Uncharacterized protein</fullName>
    </submittedName>
</protein>
<organism evidence="2 3">
    <name type="scientific">Actinopolyspora alba</name>
    <dbReference type="NCBI Taxonomy" id="673379"/>
    <lineage>
        <taxon>Bacteria</taxon>
        <taxon>Bacillati</taxon>
        <taxon>Actinomycetota</taxon>
        <taxon>Actinomycetes</taxon>
        <taxon>Actinopolysporales</taxon>
        <taxon>Actinopolysporaceae</taxon>
        <taxon>Actinopolyspora</taxon>
        <taxon>Actinopolyspora alba group</taxon>
    </lineage>
</organism>
<gene>
    <name evidence="2" type="ORF">SAMN04487819_11944</name>
</gene>
<keyword evidence="3" id="KW-1185">Reference proteome</keyword>
<proteinExistence type="predicted"/>
<keyword evidence="1" id="KW-0812">Transmembrane</keyword>
<dbReference type="AlphaFoldDB" id="A0A1I2C627"/>
<keyword evidence="1" id="KW-1133">Transmembrane helix</keyword>
<evidence type="ECO:0000256" key="1">
    <source>
        <dbReference type="SAM" id="Phobius"/>
    </source>
</evidence>
<name>A0A1I2C627_9ACTN</name>
<keyword evidence="1" id="KW-0472">Membrane</keyword>
<dbReference type="RefSeq" id="WP_245755684.1">
    <property type="nucleotide sequence ID" value="NZ_FOMZ01000019.1"/>
</dbReference>
<dbReference type="EMBL" id="FOMZ01000019">
    <property type="protein sequence ID" value="SFE63764.1"/>
    <property type="molecule type" value="Genomic_DNA"/>
</dbReference>
<accession>A0A1I2C627</accession>
<feature type="transmembrane region" description="Helical" evidence="1">
    <location>
        <begin position="47"/>
        <end position="72"/>
    </location>
</feature>
<evidence type="ECO:0000313" key="2">
    <source>
        <dbReference type="EMBL" id="SFE63764.1"/>
    </source>
</evidence>
<dbReference type="Proteomes" id="UP000198716">
    <property type="component" value="Unassembled WGS sequence"/>
</dbReference>
<feature type="transmembrane region" description="Helical" evidence="1">
    <location>
        <begin position="112"/>
        <end position="134"/>
    </location>
</feature>
<evidence type="ECO:0000313" key="3">
    <source>
        <dbReference type="Proteomes" id="UP000198716"/>
    </source>
</evidence>
<reference evidence="3" key="1">
    <citation type="submission" date="2016-10" db="EMBL/GenBank/DDBJ databases">
        <authorList>
            <person name="Varghese N."/>
            <person name="Submissions S."/>
        </authorList>
    </citation>
    <scope>NUCLEOTIDE SEQUENCE [LARGE SCALE GENOMIC DNA]</scope>
    <source>
        <strain evidence="3">DSM 45004</strain>
    </source>
</reference>